<dbReference type="InterPro" id="IPR001611">
    <property type="entry name" value="Leu-rich_rpt"/>
</dbReference>
<dbReference type="InterPro" id="IPR013210">
    <property type="entry name" value="LRR_N_plant-typ"/>
</dbReference>
<gene>
    <name evidence="15" type="primary">LOC111015959</name>
</gene>
<keyword evidence="4 12" id="KW-0812">Transmembrane</keyword>
<dbReference type="PANTHER" id="PTHR46084">
    <property type="entry name" value="PROTEIN MALE DISCOVERER 2"/>
    <property type="match status" value="1"/>
</dbReference>
<reference evidence="15" key="1">
    <citation type="submission" date="2025-08" db="UniProtKB">
        <authorList>
            <consortium name="RefSeq"/>
        </authorList>
    </citation>
    <scope>IDENTIFICATION</scope>
    <source>
        <strain evidence="15">OHB3-1</strain>
    </source>
</reference>
<organism evidence="14 15">
    <name type="scientific">Momordica charantia</name>
    <name type="common">Bitter gourd</name>
    <name type="synonym">Balsam pear</name>
    <dbReference type="NCBI Taxonomy" id="3673"/>
    <lineage>
        <taxon>Eukaryota</taxon>
        <taxon>Viridiplantae</taxon>
        <taxon>Streptophyta</taxon>
        <taxon>Embryophyta</taxon>
        <taxon>Tracheophyta</taxon>
        <taxon>Spermatophyta</taxon>
        <taxon>Magnoliopsida</taxon>
        <taxon>eudicotyledons</taxon>
        <taxon>Gunneridae</taxon>
        <taxon>Pentapetalae</taxon>
        <taxon>rosids</taxon>
        <taxon>fabids</taxon>
        <taxon>Cucurbitales</taxon>
        <taxon>Cucurbitaceae</taxon>
        <taxon>Momordiceae</taxon>
        <taxon>Momordica</taxon>
    </lineage>
</organism>
<proteinExistence type="inferred from homology"/>
<dbReference type="SUPFAM" id="SSF56112">
    <property type="entry name" value="Protein kinase-like (PK-like)"/>
    <property type="match status" value="1"/>
</dbReference>
<evidence type="ECO:0000256" key="3">
    <source>
        <dbReference type="ARBA" id="ARBA00022614"/>
    </source>
</evidence>
<dbReference type="Gene3D" id="3.80.10.10">
    <property type="entry name" value="Ribonuclease Inhibitor"/>
    <property type="match status" value="1"/>
</dbReference>
<dbReference type="InterPro" id="IPR011009">
    <property type="entry name" value="Kinase-like_dom_sf"/>
</dbReference>
<dbReference type="GeneID" id="111015959"/>
<dbReference type="InterPro" id="IPR001245">
    <property type="entry name" value="Ser-Thr/Tyr_kinase_cat_dom"/>
</dbReference>
<dbReference type="Gene3D" id="3.30.200.20">
    <property type="entry name" value="Phosphorylase Kinase, domain 1"/>
    <property type="match status" value="1"/>
</dbReference>
<feature type="compositionally biased region" description="Pro residues" evidence="11">
    <location>
        <begin position="275"/>
        <end position="297"/>
    </location>
</feature>
<evidence type="ECO:0000256" key="2">
    <source>
        <dbReference type="ARBA" id="ARBA00022512"/>
    </source>
</evidence>
<name>A0A6J1CZP5_MOMCH</name>
<dbReference type="Pfam" id="PF00560">
    <property type="entry name" value="LRR_1"/>
    <property type="match status" value="1"/>
</dbReference>
<keyword evidence="8 12" id="KW-0472">Membrane</keyword>
<feature type="compositionally biased region" description="Polar residues" evidence="11">
    <location>
        <begin position="228"/>
        <end position="241"/>
    </location>
</feature>
<dbReference type="Gene3D" id="1.10.510.10">
    <property type="entry name" value="Transferase(Phosphotransferase) domain 1"/>
    <property type="match status" value="1"/>
</dbReference>
<dbReference type="GO" id="GO:0004672">
    <property type="term" value="F:protein kinase activity"/>
    <property type="evidence" value="ECO:0007669"/>
    <property type="project" value="InterPro"/>
</dbReference>
<sequence>MGEVENRNFHRFRNRLRVYGVVVVSLLFQSFHLCWSLNEEGLTLLKFRERVVNDPFGALSNWNDHKEDINPCFWLGVECSDGKVVALNLKDLCLEGTLAPELKNLVHLKSIILRNNSFTGTIPEGIGGLEELEVLDLGYNDFCGALPADLGSNLSLGILLLDNNKHLGGLSPEIYQLQLLSEFQIDENQLSNTAQGSLGNKESVSCDAVQIKETSARRQLRGPATLARSINQPEATQSPGISLTPPSLAPPPPNNTAVVIAPKGNETDNGTISVPSPPQFSPPPPQFALPPPPPSETSPPAESNKSTSGKGPNVGVVAGVSIGAAIFVIALVVGIYLWTSHKATVRPWATGLSGQLQKAFVTGVPKLKRSELEVSCEDFSNVIGYSPIGPVYKGTLSSGVEIAVNIISVKSSKDWSMALETQFRKKIDTLSKLNHKNFVNLIGYCEEEEPFSRMMVFEYAPNGTLFEHLHDEEFEHLNWRMRLRIAMGMAYCLEYLHEPNTPLIQLNLTSSAINLTEDYAAKVAECSLQNEIVADEWTCASRYLLNTSSGGPESQIYSFGLVLLELMTGKIPHSAENGSLEEWAIQYLRLDKPLKELVDPTLASFQEEQLEQIGQLLRSCLHSNPVQRPAMKLITARLRSVTGITPDEAIPKLSPLWWAELEIASEAR</sequence>
<keyword evidence="6" id="KW-0677">Repeat</keyword>
<keyword evidence="3" id="KW-0433">Leucine-rich repeat</keyword>
<evidence type="ECO:0000313" key="15">
    <source>
        <dbReference type="RefSeq" id="XP_022146863.1"/>
    </source>
</evidence>
<evidence type="ECO:0000256" key="4">
    <source>
        <dbReference type="ARBA" id="ARBA00022692"/>
    </source>
</evidence>
<keyword evidence="2" id="KW-0964">Secreted</keyword>
<keyword evidence="5" id="KW-0732">Signal</keyword>
<dbReference type="GO" id="GO:0005524">
    <property type="term" value="F:ATP binding"/>
    <property type="evidence" value="ECO:0007669"/>
    <property type="project" value="InterPro"/>
</dbReference>
<protein>
    <submittedName>
        <fullName evidence="15">Probable inactive receptor-like protein kinase At3g56050</fullName>
    </submittedName>
</protein>
<dbReference type="RefSeq" id="XP_022146863.1">
    <property type="nucleotide sequence ID" value="XM_022291171.1"/>
</dbReference>
<evidence type="ECO:0000259" key="13">
    <source>
        <dbReference type="PROSITE" id="PS50011"/>
    </source>
</evidence>
<dbReference type="KEGG" id="mcha:111015959"/>
<evidence type="ECO:0000256" key="7">
    <source>
        <dbReference type="ARBA" id="ARBA00022989"/>
    </source>
</evidence>
<dbReference type="OrthoDB" id="291737at2759"/>
<evidence type="ECO:0000256" key="11">
    <source>
        <dbReference type="SAM" id="MobiDB-lite"/>
    </source>
</evidence>
<evidence type="ECO:0000313" key="14">
    <source>
        <dbReference type="Proteomes" id="UP000504603"/>
    </source>
</evidence>
<evidence type="ECO:0000256" key="6">
    <source>
        <dbReference type="ARBA" id="ARBA00022737"/>
    </source>
</evidence>
<evidence type="ECO:0000256" key="5">
    <source>
        <dbReference type="ARBA" id="ARBA00022729"/>
    </source>
</evidence>
<evidence type="ECO:0000256" key="12">
    <source>
        <dbReference type="SAM" id="Phobius"/>
    </source>
</evidence>
<evidence type="ECO:0000256" key="8">
    <source>
        <dbReference type="ARBA" id="ARBA00023136"/>
    </source>
</evidence>
<evidence type="ECO:0000256" key="10">
    <source>
        <dbReference type="ARBA" id="ARBA00046288"/>
    </source>
</evidence>
<dbReference type="PANTHER" id="PTHR46084:SF4">
    <property type="entry name" value="PROTEIN KINASE DOMAIN-CONTAINING PROTEIN"/>
    <property type="match status" value="1"/>
</dbReference>
<dbReference type="AlphaFoldDB" id="A0A6J1CZP5"/>
<dbReference type="GO" id="GO:0012505">
    <property type="term" value="C:endomembrane system"/>
    <property type="evidence" value="ECO:0007669"/>
    <property type="project" value="UniProtKB-SubCell"/>
</dbReference>
<feature type="transmembrane region" description="Helical" evidence="12">
    <location>
        <begin position="314"/>
        <end position="338"/>
    </location>
</feature>
<dbReference type="FunFam" id="3.80.10.10:FF:000400">
    <property type="entry name" value="Nuclear pore complex protein NUP107"/>
    <property type="match status" value="1"/>
</dbReference>
<keyword evidence="2" id="KW-0134">Cell wall</keyword>
<dbReference type="InterPro" id="IPR000719">
    <property type="entry name" value="Prot_kinase_dom"/>
</dbReference>
<comment type="subcellular location">
    <subcellularLocation>
        <location evidence="10">Endomembrane system</location>
        <topology evidence="10">Single-pass type I membrane protein</topology>
    </subcellularLocation>
    <subcellularLocation>
        <location evidence="1">Secreted</location>
        <location evidence="1">Cell wall</location>
    </subcellularLocation>
</comment>
<accession>A0A6J1CZP5</accession>
<dbReference type="FunFam" id="3.30.200.20:FF:000489">
    <property type="entry name" value="Inactive receptor-like serine/threonine-protein kinase"/>
    <property type="match status" value="1"/>
</dbReference>
<dbReference type="PROSITE" id="PS50011">
    <property type="entry name" value="PROTEIN_KINASE_DOM"/>
    <property type="match status" value="1"/>
</dbReference>
<feature type="region of interest" description="Disordered" evidence="11">
    <location>
        <begin position="215"/>
        <end position="312"/>
    </location>
</feature>
<keyword evidence="14" id="KW-1185">Reference proteome</keyword>
<comment type="similarity">
    <text evidence="9">Belongs to the polygalacturonase-inhibiting protein family.</text>
</comment>
<dbReference type="Pfam" id="PF07714">
    <property type="entry name" value="PK_Tyr_Ser-Thr"/>
    <property type="match status" value="1"/>
</dbReference>
<keyword evidence="7 12" id="KW-1133">Transmembrane helix</keyword>
<dbReference type="SUPFAM" id="SSF52058">
    <property type="entry name" value="L domain-like"/>
    <property type="match status" value="1"/>
</dbReference>
<evidence type="ECO:0000256" key="1">
    <source>
        <dbReference type="ARBA" id="ARBA00004191"/>
    </source>
</evidence>
<dbReference type="Pfam" id="PF08263">
    <property type="entry name" value="LRRNT_2"/>
    <property type="match status" value="1"/>
</dbReference>
<dbReference type="InterPro" id="IPR032675">
    <property type="entry name" value="LRR_dom_sf"/>
</dbReference>
<feature type="domain" description="Protein kinase" evidence="13">
    <location>
        <begin position="377"/>
        <end position="642"/>
    </location>
</feature>
<evidence type="ECO:0000256" key="9">
    <source>
        <dbReference type="ARBA" id="ARBA00038043"/>
    </source>
</evidence>
<dbReference type="Proteomes" id="UP000504603">
    <property type="component" value="Unplaced"/>
</dbReference>